<organism evidence="1 2">
    <name type="scientific">Perkinsus chesapeaki</name>
    <name type="common">Clam parasite</name>
    <name type="synonym">Perkinsus andrewsi</name>
    <dbReference type="NCBI Taxonomy" id="330153"/>
    <lineage>
        <taxon>Eukaryota</taxon>
        <taxon>Sar</taxon>
        <taxon>Alveolata</taxon>
        <taxon>Perkinsozoa</taxon>
        <taxon>Perkinsea</taxon>
        <taxon>Perkinsida</taxon>
        <taxon>Perkinsidae</taxon>
        <taxon>Perkinsus</taxon>
    </lineage>
</organism>
<comment type="caution">
    <text evidence="1">The sequence shown here is derived from an EMBL/GenBank/DDBJ whole genome shotgun (WGS) entry which is preliminary data.</text>
</comment>
<proteinExistence type="predicted"/>
<gene>
    <name evidence="1" type="ORF">FOL47_010892</name>
</gene>
<sequence length="164" mass="18718">MYHLGVIWRLSNGHFEVECPVVDVPSEAGPSYTKRHLFTLSGKMFDPLRRHSTWRYCVDALRVLSEKWKDVWDYVHVLSEAEKKIVKLVVDKIQEAAKPHSHIVSYEKSDKFVIGSDAFCDGYDWLVFLANGIDTTSSFGLACSPMAYEPEVLASHPCKRKIVL</sequence>
<dbReference type="Proteomes" id="UP000591131">
    <property type="component" value="Unassembled WGS sequence"/>
</dbReference>
<keyword evidence="2" id="KW-1185">Reference proteome</keyword>
<reference evidence="1 2" key="1">
    <citation type="submission" date="2020-04" db="EMBL/GenBank/DDBJ databases">
        <title>Perkinsus chesapeaki whole genome sequence.</title>
        <authorList>
            <person name="Bogema D.R."/>
        </authorList>
    </citation>
    <scope>NUCLEOTIDE SEQUENCE [LARGE SCALE GENOMIC DNA]</scope>
    <source>
        <strain evidence="1">ATCC PRA-425</strain>
    </source>
</reference>
<evidence type="ECO:0000313" key="2">
    <source>
        <dbReference type="Proteomes" id="UP000591131"/>
    </source>
</evidence>
<dbReference type="AlphaFoldDB" id="A0A7J6L0L4"/>
<evidence type="ECO:0000313" key="1">
    <source>
        <dbReference type="EMBL" id="KAF4652722.1"/>
    </source>
</evidence>
<accession>A0A7J6L0L4</accession>
<name>A0A7J6L0L4_PERCH</name>
<protein>
    <submittedName>
        <fullName evidence="1">Uncharacterized protein</fullName>
    </submittedName>
</protein>
<dbReference type="EMBL" id="JAAPAO010000891">
    <property type="protein sequence ID" value="KAF4652722.1"/>
    <property type="molecule type" value="Genomic_DNA"/>
</dbReference>